<dbReference type="PANTHER" id="PTHR47660:SF3">
    <property type="entry name" value="FINGER DOMAIN PROTEIN, PUTATIVE (AFU_ORTHOLOGUE AFUA_4G03310)-RELATED"/>
    <property type="match status" value="1"/>
</dbReference>
<evidence type="ECO:0000259" key="7">
    <source>
        <dbReference type="PROSITE" id="PS50048"/>
    </source>
</evidence>
<dbReference type="Pfam" id="PF00172">
    <property type="entry name" value="Zn_clus"/>
    <property type="match status" value="1"/>
</dbReference>
<dbReference type="Proteomes" id="UP000801864">
    <property type="component" value="Unassembled WGS sequence"/>
</dbReference>
<dbReference type="AlphaFoldDB" id="A0A9P5CC96"/>
<dbReference type="GO" id="GO:0008270">
    <property type="term" value="F:zinc ion binding"/>
    <property type="evidence" value="ECO:0007669"/>
    <property type="project" value="InterPro"/>
</dbReference>
<evidence type="ECO:0000313" key="8">
    <source>
        <dbReference type="EMBL" id="KAF3067711.1"/>
    </source>
</evidence>
<dbReference type="InterPro" id="IPR001138">
    <property type="entry name" value="Zn2Cys6_DnaBD"/>
</dbReference>
<proteinExistence type="predicted"/>
<dbReference type="EMBL" id="QLNT01000015">
    <property type="protein sequence ID" value="KAF3067711.1"/>
    <property type="molecule type" value="Genomic_DNA"/>
</dbReference>
<reference evidence="8 9" key="1">
    <citation type="submission" date="2018-06" db="EMBL/GenBank/DDBJ databases">
        <title>Genome analysis of cellulolytic fungus Trichoderma lentiforme CFAM-422.</title>
        <authorList>
            <person name="Steindorff A.S."/>
            <person name="Formighieri E.F."/>
            <person name="Midorikawa G.E.O."/>
            <person name="Tamietti M.S."/>
            <person name="Ramos E.Z."/>
            <person name="Silva A.S."/>
            <person name="Bon E.P.S."/>
            <person name="Mendes T.D."/>
            <person name="Damaso M.C.T."/>
            <person name="Favaro L.C.L."/>
        </authorList>
    </citation>
    <scope>NUCLEOTIDE SEQUENCE [LARGE SCALE GENOMIC DNA]</scope>
    <source>
        <strain evidence="8 9">CFAM-422</strain>
    </source>
</reference>
<accession>A0A9P5CC96</accession>
<dbReference type="Gene3D" id="4.10.240.10">
    <property type="entry name" value="Zn(2)-C6 fungal-type DNA-binding domain"/>
    <property type="match status" value="1"/>
</dbReference>
<evidence type="ECO:0000313" key="9">
    <source>
        <dbReference type="Proteomes" id="UP000801864"/>
    </source>
</evidence>
<dbReference type="InterPro" id="IPR036864">
    <property type="entry name" value="Zn2-C6_fun-type_DNA-bd_sf"/>
</dbReference>
<name>A0A9P5CC96_9HYPO</name>
<keyword evidence="9" id="KW-1185">Reference proteome</keyword>
<dbReference type="SMART" id="SM00066">
    <property type="entry name" value="GAL4"/>
    <property type="match status" value="1"/>
</dbReference>
<dbReference type="SUPFAM" id="SSF57701">
    <property type="entry name" value="Zn2/Cys6 DNA-binding domain"/>
    <property type="match status" value="1"/>
</dbReference>
<feature type="compositionally biased region" description="Polar residues" evidence="6">
    <location>
        <begin position="161"/>
        <end position="183"/>
    </location>
</feature>
<dbReference type="PANTHER" id="PTHR47660">
    <property type="entry name" value="TRANSCRIPTION FACTOR WITH C2H2 AND ZN(2)-CYS(6) DNA BINDING DOMAIN (EUROFUNG)-RELATED-RELATED"/>
    <property type="match status" value="1"/>
</dbReference>
<dbReference type="PROSITE" id="PS50048">
    <property type="entry name" value="ZN2_CY6_FUNGAL_2"/>
    <property type="match status" value="1"/>
</dbReference>
<keyword evidence="4" id="KW-0804">Transcription</keyword>
<gene>
    <name evidence="8" type="ORF">CFAM422_008515</name>
</gene>
<sequence>MPLLRNSLTCPRCSRRFTRGGFLHVLMQQKTKRLRTGLTEYLVASSLNRHCKRCLQDIKGPSRRKSCHACARAKLRCDLQRPSCSRCEERSLTCEYVSRDGTTIVVSTAERSTVPGQLQLQGDRSLLENEIVDASTISSTRKHASSRQSIGKIRPAESYDAPSTTDCGTESTPRSQADTSQDTASDRDGTVDSVTTESEIGREVLENSGTGNSEPIAPELVISNYRRRLLLNEARRTPNTDPVARHTMHFVIRVLKSWPRMMGSHLTSQLPPMIHRLQLSDGIPIPLANCCTLAKMWIMHSEESRDLVQRTVHNEVRRLLRDYVEYNAMELLAAAQSMLILLIILFFGIGHSPALAHPIDAKLLVDMWNVKHKLASTGLFLEQESNHTMPSWKEWAIVSAKRRTIVGLHHLEFAWSLRFGYPILTCFELGPFPAPAARYLWQSDREEEWQRLYKDWLKQWADGGSYKMTELFRVNGSKESDALDARSELWLAEADEFGMMLMAEANGIGVEF</sequence>
<protein>
    <recommendedName>
        <fullName evidence="7">Zn(2)-C6 fungal-type domain-containing protein</fullName>
    </recommendedName>
</protein>
<evidence type="ECO:0000256" key="3">
    <source>
        <dbReference type="ARBA" id="ARBA00023015"/>
    </source>
</evidence>
<keyword evidence="3" id="KW-0805">Transcription regulation</keyword>
<dbReference type="GO" id="GO:0000981">
    <property type="term" value="F:DNA-binding transcription factor activity, RNA polymerase II-specific"/>
    <property type="evidence" value="ECO:0007669"/>
    <property type="project" value="InterPro"/>
</dbReference>
<evidence type="ECO:0000256" key="2">
    <source>
        <dbReference type="ARBA" id="ARBA00022833"/>
    </source>
</evidence>
<feature type="region of interest" description="Disordered" evidence="6">
    <location>
        <begin position="137"/>
        <end position="216"/>
    </location>
</feature>
<feature type="domain" description="Zn(2)-C6 fungal-type" evidence="7">
    <location>
        <begin position="66"/>
        <end position="96"/>
    </location>
</feature>
<evidence type="ECO:0000256" key="4">
    <source>
        <dbReference type="ARBA" id="ARBA00023163"/>
    </source>
</evidence>
<evidence type="ECO:0000256" key="1">
    <source>
        <dbReference type="ARBA" id="ARBA00022723"/>
    </source>
</evidence>
<dbReference type="CDD" id="cd00067">
    <property type="entry name" value="GAL4"/>
    <property type="match status" value="1"/>
</dbReference>
<dbReference type="PROSITE" id="PS00463">
    <property type="entry name" value="ZN2_CY6_FUNGAL_1"/>
    <property type="match status" value="1"/>
</dbReference>
<organism evidence="8 9">
    <name type="scientific">Trichoderma lentiforme</name>
    <dbReference type="NCBI Taxonomy" id="1567552"/>
    <lineage>
        <taxon>Eukaryota</taxon>
        <taxon>Fungi</taxon>
        <taxon>Dikarya</taxon>
        <taxon>Ascomycota</taxon>
        <taxon>Pezizomycotina</taxon>
        <taxon>Sordariomycetes</taxon>
        <taxon>Hypocreomycetidae</taxon>
        <taxon>Hypocreales</taxon>
        <taxon>Hypocreaceae</taxon>
        <taxon>Trichoderma</taxon>
    </lineage>
</organism>
<dbReference type="PRINTS" id="PR00755">
    <property type="entry name" value="AFLATOXINBRP"/>
</dbReference>
<evidence type="ECO:0000256" key="5">
    <source>
        <dbReference type="ARBA" id="ARBA00023242"/>
    </source>
</evidence>
<keyword evidence="2" id="KW-0862">Zinc</keyword>
<evidence type="ECO:0000256" key="6">
    <source>
        <dbReference type="SAM" id="MobiDB-lite"/>
    </source>
</evidence>
<keyword evidence="1" id="KW-0479">Metal-binding</keyword>
<keyword evidence="5" id="KW-0539">Nucleus</keyword>
<comment type="caution">
    <text evidence="8">The sequence shown here is derived from an EMBL/GenBank/DDBJ whole genome shotgun (WGS) entry which is preliminary data.</text>
</comment>